<dbReference type="AlphaFoldDB" id="A0A1M7N0B2"/>
<evidence type="ECO:0000256" key="6">
    <source>
        <dbReference type="ARBA" id="ARBA00022847"/>
    </source>
</evidence>
<keyword evidence="8 9" id="KW-0472">Membrane</keyword>
<keyword evidence="7 9" id="KW-1133">Transmembrane helix</keyword>
<dbReference type="InterPro" id="IPR001463">
    <property type="entry name" value="Na/Ala_symport"/>
</dbReference>
<evidence type="ECO:0000256" key="3">
    <source>
        <dbReference type="ARBA" id="ARBA00022448"/>
    </source>
</evidence>
<keyword evidence="11" id="KW-1185">Reference proteome</keyword>
<dbReference type="GO" id="GO:0005886">
    <property type="term" value="C:plasma membrane"/>
    <property type="evidence" value="ECO:0007669"/>
    <property type="project" value="UniProtKB-SubCell"/>
</dbReference>
<dbReference type="NCBIfam" id="TIGR00835">
    <property type="entry name" value="agcS"/>
    <property type="match status" value="1"/>
</dbReference>
<dbReference type="STRING" id="735517.SAMN05444272_3620"/>
<evidence type="ECO:0000256" key="2">
    <source>
        <dbReference type="ARBA" id="ARBA00009261"/>
    </source>
</evidence>
<dbReference type="PANTHER" id="PTHR30330:SF1">
    <property type="entry name" value="AMINO-ACID CARRIER PROTEIN ALST"/>
    <property type="match status" value="1"/>
</dbReference>
<dbReference type="RefSeq" id="WP_073014710.1">
    <property type="nucleotide sequence ID" value="NZ_FRBW01000004.1"/>
</dbReference>
<evidence type="ECO:0000256" key="1">
    <source>
        <dbReference type="ARBA" id="ARBA00004651"/>
    </source>
</evidence>
<proteinExistence type="inferred from homology"/>
<dbReference type="OrthoDB" id="9806926at2"/>
<protein>
    <submittedName>
        <fullName evidence="10">Alanine or glycine:cation symporter, AGCS family</fullName>
    </submittedName>
</protein>
<feature type="transmembrane region" description="Helical" evidence="9">
    <location>
        <begin position="351"/>
        <end position="372"/>
    </location>
</feature>
<reference evidence="10 11" key="1">
    <citation type="submission" date="2016-11" db="EMBL/GenBank/DDBJ databases">
        <authorList>
            <person name="Jaros S."/>
            <person name="Januszkiewicz K."/>
            <person name="Wedrychowicz H."/>
        </authorList>
    </citation>
    <scope>NUCLEOTIDE SEQUENCE [LARGE SCALE GENOMIC DNA]</scope>
    <source>
        <strain evidence="10 11">DSM 22153</strain>
    </source>
</reference>
<keyword evidence="9" id="KW-0997">Cell inner membrane</keyword>
<comment type="subcellular location">
    <subcellularLocation>
        <location evidence="9">Cell inner membrane</location>
        <topology evidence="9">Multi-pass membrane protein</topology>
    </subcellularLocation>
    <subcellularLocation>
        <location evidence="1">Cell membrane</location>
        <topology evidence="1">Multi-pass membrane protein</topology>
    </subcellularLocation>
</comment>
<dbReference type="PRINTS" id="PR00175">
    <property type="entry name" value="NAALASMPORT"/>
</dbReference>
<sequence length="475" mass="50770">MQLLQSFFGLIGDLTWGWALIPFLVIIGVFFTTVSGFVQFRYFGRMFQVLSTKYQTTNPKAISAREALLLSVGGRVGGGNIAGVAVAISVGGPGSIFWMWAIALVGMATSLIECSLAQLFKRSSGDGTYRGGPARSIIHGLGADYRWLAVLYSICLIASFAIGFNAFQGNTVAGAVEESMGIDRLWTGILLTGITGLIVFGGIHRIAKVSDIIVPVMAIGYLLMALIVIALNITEIPHLIYTIFTSAFGLDEAIGGGMGAALSQGLRRGLFSNEAGLGSAPNVAATAEVRHPVSQGITQSLSVFIDTILICSCTAFIILLGDVYQPGVEGIDGVVLTQQSLAFHLGGWTSYFLTGAILLFAFSSIIYNYYLGENALNFLTENRIVLTGLRLVVMALVFLGASAPDATSVFFFSDPLMGLLALVNLIALLMLFPTAKRLLDDYRGQLKSGVAHPVFNPDKFADLDLDRTAWTGKER</sequence>
<accession>A0A1M7N0B2</accession>
<evidence type="ECO:0000256" key="8">
    <source>
        <dbReference type="ARBA" id="ARBA00023136"/>
    </source>
</evidence>
<comment type="similarity">
    <text evidence="2 9">Belongs to the alanine or glycine:cation symporter (AGCS) (TC 2.A.25) family.</text>
</comment>
<evidence type="ECO:0000256" key="5">
    <source>
        <dbReference type="ARBA" id="ARBA00022692"/>
    </source>
</evidence>
<feature type="transmembrane region" description="Helical" evidence="9">
    <location>
        <begin position="185"/>
        <end position="203"/>
    </location>
</feature>
<feature type="transmembrane region" description="Helical" evidence="9">
    <location>
        <begin position="212"/>
        <end position="233"/>
    </location>
</feature>
<name>A0A1M7N0B2_9HYPH</name>
<feature type="transmembrane region" description="Helical" evidence="9">
    <location>
        <begin position="300"/>
        <end position="320"/>
    </location>
</feature>
<feature type="transmembrane region" description="Helical" evidence="9">
    <location>
        <begin position="384"/>
        <end position="403"/>
    </location>
</feature>
<keyword evidence="5 9" id="KW-0812">Transmembrane</keyword>
<evidence type="ECO:0000256" key="4">
    <source>
        <dbReference type="ARBA" id="ARBA00022475"/>
    </source>
</evidence>
<gene>
    <name evidence="10" type="ORF">SAMN05444272_3620</name>
</gene>
<keyword evidence="3 9" id="KW-0813">Transport</keyword>
<dbReference type="GO" id="GO:0005283">
    <property type="term" value="F:amino acid:sodium symporter activity"/>
    <property type="evidence" value="ECO:0007669"/>
    <property type="project" value="InterPro"/>
</dbReference>
<dbReference type="FunFam" id="1.20.1740.10:FF:000004">
    <property type="entry name" value="Sodium:alanine symporter family protein"/>
    <property type="match status" value="1"/>
</dbReference>
<dbReference type="PANTHER" id="PTHR30330">
    <property type="entry name" value="AGSS FAMILY TRANSPORTER, SODIUM-ALANINE"/>
    <property type="match status" value="1"/>
</dbReference>
<keyword evidence="6 9" id="KW-0769">Symport</keyword>
<evidence type="ECO:0000256" key="9">
    <source>
        <dbReference type="RuleBase" id="RU363064"/>
    </source>
</evidence>
<dbReference type="Proteomes" id="UP000186002">
    <property type="component" value="Unassembled WGS sequence"/>
</dbReference>
<dbReference type="Pfam" id="PF01235">
    <property type="entry name" value="Na_Ala_symp"/>
    <property type="match status" value="1"/>
</dbReference>
<dbReference type="EMBL" id="FRBW01000004">
    <property type="protein sequence ID" value="SHM96359.1"/>
    <property type="molecule type" value="Genomic_DNA"/>
</dbReference>
<evidence type="ECO:0000313" key="10">
    <source>
        <dbReference type="EMBL" id="SHM96359.1"/>
    </source>
</evidence>
<evidence type="ECO:0000256" key="7">
    <source>
        <dbReference type="ARBA" id="ARBA00022989"/>
    </source>
</evidence>
<keyword evidence="4" id="KW-1003">Cell membrane</keyword>
<organism evidence="10 11">
    <name type="scientific">Roseibium suaedae</name>
    <dbReference type="NCBI Taxonomy" id="735517"/>
    <lineage>
        <taxon>Bacteria</taxon>
        <taxon>Pseudomonadati</taxon>
        <taxon>Pseudomonadota</taxon>
        <taxon>Alphaproteobacteria</taxon>
        <taxon>Hyphomicrobiales</taxon>
        <taxon>Stappiaceae</taxon>
        <taxon>Roseibium</taxon>
    </lineage>
</organism>
<feature type="transmembrane region" description="Helical" evidence="9">
    <location>
        <begin position="409"/>
        <end position="432"/>
    </location>
</feature>
<evidence type="ECO:0000313" key="11">
    <source>
        <dbReference type="Proteomes" id="UP000186002"/>
    </source>
</evidence>
<feature type="transmembrane region" description="Helical" evidence="9">
    <location>
        <begin position="16"/>
        <end position="38"/>
    </location>
</feature>
<feature type="transmembrane region" description="Helical" evidence="9">
    <location>
        <begin position="145"/>
        <end position="165"/>
    </location>
</feature>